<evidence type="ECO:0000256" key="5">
    <source>
        <dbReference type="ARBA" id="ARBA00022840"/>
    </source>
</evidence>
<keyword evidence="2 9" id="KW-0808">Transferase</keyword>
<dbReference type="EMBL" id="OU015569">
    <property type="protein sequence ID" value="CAG5096365.1"/>
    <property type="molecule type" value="Genomic_DNA"/>
</dbReference>
<dbReference type="Gene3D" id="3.40.50.300">
    <property type="entry name" value="P-loop containing nucleotide triphosphate hydrolases"/>
    <property type="match status" value="1"/>
</dbReference>
<feature type="binding site" evidence="9">
    <location>
        <position position="236"/>
    </location>
    <ligand>
        <name>ATP</name>
        <dbReference type="ChEBI" id="CHEBI:30616"/>
    </ligand>
</feature>
<feature type="binding site" evidence="9">
    <location>
        <position position="95"/>
    </location>
    <ligand>
        <name>a ribonucleoside 5'-phosphate</name>
        <dbReference type="ChEBI" id="CHEBI:58043"/>
    </ligand>
</feature>
<comment type="catalytic activity">
    <reaction evidence="9">
        <text>CMP + ATP = CDP + ADP</text>
        <dbReference type="Rhea" id="RHEA:11600"/>
        <dbReference type="ChEBI" id="CHEBI:30616"/>
        <dbReference type="ChEBI" id="CHEBI:58069"/>
        <dbReference type="ChEBI" id="CHEBI:60377"/>
        <dbReference type="ChEBI" id="CHEBI:456216"/>
        <dbReference type="EC" id="2.7.4.14"/>
    </reaction>
</comment>
<protein>
    <recommendedName>
        <fullName evidence="9">UMP-CMP kinase</fullName>
        <ecNumber evidence="9">2.7.4.14</ecNumber>
    </recommendedName>
    <alternativeName>
        <fullName evidence="9">Deoxycytidylate kinase</fullName>
        <shortName evidence="9">CK</shortName>
        <shortName evidence="9">dCMP kinase</shortName>
    </alternativeName>
    <alternativeName>
        <fullName evidence="9">Uridine monophosphate/cytidine monophosphate kinase</fullName>
        <shortName evidence="9">UMP/CMP kinase</shortName>
        <shortName evidence="9">UMP/CMPK</shortName>
    </alternativeName>
</protein>
<gene>
    <name evidence="10" type="ORF">OKIOD_LOCUS6141</name>
</gene>
<feature type="region of interest" description="LID" evidence="9">
    <location>
        <begin position="190"/>
        <end position="200"/>
    </location>
</feature>
<name>A0ABN7SJ67_OIKDI</name>
<feature type="binding site" evidence="9">
    <location>
        <begin position="150"/>
        <end position="153"/>
    </location>
    <ligand>
        <name>a ribonucleoside 5'-phosphate</name>
        <dbReference type="ChEBI" id="CHEBI:58043"/>
    </ligand>
</feature>
<proteinExistence type="inferred from homology"/>
<comment type="catalytic activity">
    <reaction evidence="8 9">
        <text>UMP + ATP = UDP + ADP</text>
        <dbReference type="Rhea" id="RHEA:24400"/>
        <dbReference type="ChEBI" id="CHEBI:30616"/>
        <dbReference type="ChEBI" id="CHEBI:57865"/>
        <dbReference type="ChEBI" id="CHEBI:58223"/>
        <dbReference type="ChEBI" id="CHEBI:456216"/>
        <dbReference type="EC" id="2.7.4.14"/>
    </reaction>
</comment>
<comment type="subunit">
    <text evidence="9">Monomer.</text>
</comment>
<evidence type="ECO:0000256" key="2">
    <source>
        <dbReference type="ARBA" id="ARBA00022679"/>
    </source>
</evidence>
<dbReference type="PROSITE" id="PS00113">
    <property type="entry name" value="ADENYLATE_KINASE"/>
    <property type="match status" value="1"/>
</dbReference>
<comment type="similarity">
    <text evidence="9">Belongs to the adenylate kinase family. UMP-CMP kinase subfamily.</text>
</comment>
<dbReference type="InterPro" id="IPR027417">
    <property type="entry name" value="P-loop_NTPase"/>
</dbReference>
<dbReference type="Proteomes" id="UP001158576">
    <property type="component" value="Chromosome XSR"/>
</dbReference>
<evidence type="ECO:0000313" key="11">
    <source>
        <dbReference type="Proteomes" id="UP001158576"/>
    </source>
</evidence>
<dbReference type="NCBIfam" id="TIGR01359">
    <property type="entry name" value="UMP_CMP_kin_fam"/>
    <property type="match status" value="1"/>
</dbReference>
<comment type="domain">
    <text evidence="9">Consists of three domains, a large central CORE domain and two small peripheral domains, NMPbind and LID, which undergo movements during catalysis. The LID domain closes over the site of phosphoryl transfer upon ATP binding. Assembling and dissambling the active center during each catalytic cycle provides an effective means to prevent ATP hydrolysis.</text>
</comment>
<comment type="cofactor">
    <cofactor evidence="9">
        <name>Mg(2+)</name>
        <dbReference type="ChEBI" id="CHEBI:18420"/>
    </cofactor>
    <text evidence="9">Binds 1 Mg(2+) ion per monomer.</text>
</comment>
<keyword evidence="1 9" id="KW-0963">Cytoplasm</keyword>
<reference evidence="10 11" key="1">
    <citation type="submission" date="2021-04" db="EMBL/GenBank/DDBJ databases">
        <authorList>
            <person name="Bliznina A."/>
        </authorList>
    </citation>
    <scope>NUCLEOTIDE SEQUENCE [LARGE SCALE GENOMIC DNA]</scope>
</reference>
<comment type="subcellular location">
    <subcellularLocation>
        <location evidence="9">Cytoplasm</location>
    </subcellularLocation>
    <subcellularLocation>
        <location evidence="9">Nucleus</location>
    </subcellularLocation>
</comment>
<dbReference type="PANTHER" id="PTHR23359">
    <property type="entry name" value="NUCLEOTIDE KINASE"/>
    <property type="match status" value="1"/>
</dbReference>
<dbReference type="Pfam" id="PF00406">
    <property type="entry name" value="ADK"/>
    <property type="match status" value="1"/>
</dbReference>
<evidence type="ECO:0000256" key="7">
    <source>
        <dbReference type="ARBA" id="ARBA00023242"/>
    </source>
</evidence>
<sequence>MNERASLGNIDGGIQVGKSAPMGGLPRRKEPISATGSALARMLRLQHSLRTFYREMGKPKVCFVLGGPGAGKGTACEFLVKKHGLAHLSAGDLLREERKRAGSTYGELIESCIVQGTIVPVEITCKLLENAMNKIMTESNGEQDKFLIDGFPRNLDNLEGWTKQMDGKTDDRIVLYLNCPLEVCEARIMERAKTSGRSDDNIEALRKRFKTYEESTKGIIEHYRGIGKVREVDSSQSKEAVGDAVSKLWSRTLAMSSSHLFLLTHYGPVLTHRTQPGDLFMLIPLALHLDNFQFSYFLCFFQVDVSVIIKWRKVLTIKRSRNAWKVCLKSG</sequence>
<evidence type="ECO:0000256" key="1">
    <source>
        <dbReference type="ARBA" id="ARBA00022490"/>
    </source>
</evidence>
<organism evidence="10 11">
    <name type="scientific">Oikopleura dioica</name>
    <name type="common">Tunicate</name>
    <dbReference type="NCBI Taxonomy" id="34765"/>
    <lineage>
        <taxon>Eukaryota</taxon>
        <taxon>Metazoa</taxon>
        <taxon>Chordata</taxon>
        <taxon>Tunicata</taxon>
        <taxon>Appendicularia</taxon>
        <taxon>Copelata</taxon>
        <taxon>Oikopleuridae</taxon>
        <taxon>Oikopleura</taxon>
    </lineage>
</organism>
<evidence type="ECO:0000256" key="3">
    <source>
        <dbReference type="ARBA" id="ARBA00022741"/>
    </source>
</evidence>
<dbReference type="HAMAP" id="MF_00235">
    <property type="entry name" value="Adenylate_kinase_Adk"/>
    <property type="match status" value="1"/>
</dbReference>
<keyword evidence="6 9" id="KW-0665">Pyrimidine biosynthesis</keyword>
<evidence type="ECO:0000256" key="6">
    <source>
        <dbReference type="ARBA" id="ARBA00022975"/>
    </source>
</evidence>
<keyword evidence="5 9" id="KW-0067">ATP-binding</keyword>
<keyword evidence="3 9" id="KW-0547">Nucleotide-binding</keyword>
<evidence type="ECO:0000313" key="10">
    <source>
        <dbReference type="EMBL" id="CAG5096365.1"/>
    </source>
</evidence>
<keyword evidence="4 9" id="KW-0418">Kinase</keyword>
<dbReference type="PRINTS" id="PR00094">
    <property type="entry name" value="ADENYLTKNASE"/>
</dbReference>
<comment type="catalytic activity">
    <reaction evidence="9">
        <text>dCMP + ATP = dCDP + ADP</text>
        <dbReference type="Rhea" id="RHEA:25094"/>
        <dbReference type="ChEBI" id="CHEBI:30616"/>
        <dbReference type="ChEBI" id="CHEBI:57566"/>
        <dbReference type="ChEBI" id="CHEBI:58593"/>
        <dbReference type="ChEBI" id="CHEBI:456216"/>
        <dbReference type="EC" id="2.7.4.14"/>
    </reaction>
</comment>
<dbReference type="InterPro" id="IPR033690">
    <property type="entry name" value="Adenylat_kinase_CS"/>
</dbReference>
<comment type="function">
    <text evidence="9">Catalyzes the phosphorylation of pyrimidine nucleoside monophosphates at the expense of ATP. Plays an important role in de novo pyrimidine nucleotide biosynthesis. Has preference for UMP and CMP as phosphate acceptors.</text>
</comment>
<feature type="binding site" evidence="9">
    <location>
        <position position="197"/>
    </location>
    <ligand>
        <name>a ribonucleoside 5'-phosphate</name>
        <dbReference type="ChEBI" id="CHEBI:58043"/>
    </ligand>
</feature>
<evidence type="ECO:0000256" key="8">
    <source>
        <dbReference type="ARBA" id="ARBA00048116"/>
    </source>
</evidence>
<feature type="binding site" evidence="9">
    <location>
        <begin position="69"/>
        <end position="74"/>
    </location>
    <ligand>
        <name>ATP</name>
        <dbReference type="ChEBI" id="CHEBI:30616"/>
    </ligand>
</feature>
<dbReference type="EC" id="2.7.4.14" evidence="9"/>
<feature type="binding site" evidence="9">
    <location>
        <position position="208"/>
    </location>
    <ligand>
        <name>a ribonucleoside 5'-phosphate</name>
        <dbReference type="ChEBI" id="CHEBI:58043"/>
    </ligand>
</feature>
<feature type="binding site" evidence="9">
    <location>
        <position position="191"/>
    </location>
    <ligand>
        <name>ATP</name>
        <dbReference type="ChEBI" id="CHEBI:30616"/>
    </ligand>
</feature>
<dbReference type="SUPFAM" id="SSF52540">
    <property type="entry name" value="P-loop containing nucleoside triphosphate hydrolases"/>
    <property type="match status" value="1"/>
</dbReference>
<feature type="binding site" evidence="9">
    <location>
        <position position="157"/>
    </location>
    <ligand>
        <name>CMP</name>
        <dbReference type="ChEBI" id="CHEBI:60377"/>
    </ligand>
</feature>
<dbReference type="CDD" id="cd01428">
    <property type="entry name" value="ADK"/>
    <property type="match status" value="1"/>
</dbReference>
<dbReference type="InterPro" id="IPR006266">
    <property type="entry name" value="UMP_CMP_kinase"/>
</dbReference>
<dbReference type="HAMAP" id="MF_03172">
    <property type="entry name" value="Adenylate_kinase_UMP_CMP_kin"/>
    <property type="match status" value="1"/>
</dbReference>
<evidence type="ECO:0000256" key="9">
    <source>
        <dbReference type="HAMAP-Rule" id="MF_03172"/>
    </source>
</evidence>
<feature type="region of interest" description="NMPbind" evidence="9">
    <location>
        <begin position="89"/>
        <end position="119"/>
    </location>
</feature>
<feature type="binding site" evidence="9">
    <location>
        <begin position="117"/>
        <end position="119"/>
    </location>
    <ligand>
        <name>a ribonucleoside 5'-phosphate</name>
        <dbReference type="ChEBI" id="CHEBI:58043"/>
    </ligand>
</feature>
<dbReference type="InterPro" id="IPR000850">
    <property type="entry name" value="Adenylat/UMP-CMP_kin"/>
</dbReference>
<keyword evidence="11" id="KW-1185">Reference proteome</keyword>
<evidence type="ECO:0000256" key="4">
    <source>
        <dbReference type="ARBA" id="ARBA00022777"/>
    </source>
</evidence>
<accession>A0ABN7SJ67</accession>
<keyword evidence="7 9" id="KW-0539">Nucleus</keyword>